<evidence type="ECO:0000313" key="1">
    <source>
        <dbReference type="EMBL" id="GHI70505.1"/>
    </source>
</evidence>
<reference evidence="2" key="1">
    <citation type="submission" date="2023-07" db="EMBL/GenBank/DDBJ databases">
        <title>Whole genome shotgun sequence of Streptomyces nojiriensis NBRC 13794.</title>
        <authorList>
            <person name="Komaki H."/>
            <person name="Tamura T."/>
        </authorList>
    </citation>
    <scope>NUCLEOTIDE SEQUENCE [LARGE SCALE GENOMIC DNA]</scope>
    <source>
        <strain evidence="2">NBRC 13794</strain>
    </source>
</reference>
<sequence length="215" mass="23330">MKSTTIPWFETLTDSVSALGAAAREARTAHRAAQAAGAQYNLDRLQYADGAVTAPGQSSTVPDRPHDRTVFEIRASHLAHEFRMAALYDDAAAAYAYGAAWAIQRVLDGRQPPLVALGRQADGRIAIPDGLFPVPPAFRGLDGWDGHARFERARAELDRVGDLWAYVRGLDEPDDIPDAFDLLDVNEKLAAAPDAAFAFGQIAETALRHALLLKR</sequence>
<gene>
    <name evidence="1" type="ORF">Snoj_44230</name>
</gene>
<dbReference type="Proteomes" id="UP000613974">
    <property type="component" value="Unassembled WGS sequence"/>
</dbReference>
<proteinExistence type="predicted"/>
<protein>
    <submittedName>
        <fullName evidence="1">Uncharacterized protein</fullName>
    </submittedName>
</protein>
<comment type="caution">
    <text evidence="1">The sequence shown here is derived from an EMBL/GenBank/DDBJ whole genome shotgun (WGS) entry which is preliminary data.</text>
</comment>
<dbReference type="RefSeq" id="WP_189734665.1">
    <property type="nucleotide sequence ID" value="NZ_BMRL01000002.1"/>
</dbReference>
<accession>A0ABQ3SQT0</accession>
<organism evidence="1 2">
    <name type="scientific">Streptomyces nojiriensis</name>
    <dbReference type="NCBI Taxonomy" id="66374"/>
    <lineage>
        <taxon>Bacteria</taxon>
        <taxon>Bacillati</taxon>
        <taxon>Actinomycetota</taxon>
        <taxon>Actinomycetes</taxon>
        <taxon>Kitasatosporales</taxon>
        <taxon>Streptomycetaceae</taxon>
        <taxon>Streptomyces</taxon>
    </lineage>
</organism>
<dbReference type="GeneID" id="95588752"/>
<keyword evidence="2" id="KW-1185">Reference proteome</keyword>
<name>A0ABQ3SQT0_9ACTN</name>
<evidence type="ECO:0000313" key="2">
    <source>
        <dbReference type="Proteomes" id="UP000613974"/>
    </source>
</evidence>
<dbReference type="EMBL" id="BNEC01000005">
    <property type="protein sequence ID" value="GHI70505.1"/>
    <property type="molecule type" value="Genomic_DNA"/>
</dbReference>